<dbReference type="Proteomes" id="UP001153269">
    <property type="component" value="Unassembled WGS sequence"/>
</dbReference>
<organism evidence="2 3">
    <name type="scientific">Pleuronectes platessa</name>
    <name type="common">European plaice</name>
    <dbReference type="NCBI Taxonomy" id="8262"/>
    <lineage>
        <taxon>Eukaryota</taxon>
        <taxon>Metazoa</taxon>
        <taxon>Chordata</taxon>
        <taxon>Craniata</taxon>
        <taxon>Vertebrata</taxon>
        <taxon>Euteleostomi</taxon>
        <taxon>Actinopterygii</taxon>
        <taxon>Neopterygii</taxon>
        <taxon>Teleostei</taxon>
        <taxon>Neoteleostei</taxon>
        <taxon>Acanthomorphata</taxon>
        <taxon>Carangaria</taxon>
        <taxon>Pleuronectiformes</taxon>
        <taxon>Pleuronectoidei</taxon>
        <taxon>Pleuronectidae</taxon>
        <taxon>Pleuronectes</taxon>
    </lineage>
</organism>
<dbReference type="AlphaFoldDB" id="A0A9N7UZA5"/>
<keyword evidence="3" id="KW-1185">Reference proteome</keyword>
<sequence length="154" mass="16318">MFPRLSGCDHRAPPAAHTAAVLGSVAIRMWNQRCIKSTGSKTPGKLTDSSSFRTQNVHHGRTSASVVAAGGRKGDAGPQTQSSRVDPPSRSNTKFFLSVSPQAGGGSSSTSDRCRLTAAAWRKQPHTGDAGQQRARHGDGLIFESYMYDPGHKG</sequence>
<accession>A0A9N7UZA5</accession>
<evidence type="ECO:0000313" key="3">
    <source>
        <dbReference type="Proteomes" id="UP001153269"/>
    </source>
</evidence>
<name>A0A9N7UZA5_PLEPL</name>
<dbReference type="EMBL" id="CADEAL010002358">
    <property type="protein sequence ID" value="CAB1439894.1"/>
    <property type="molecule type" value="Genomic_DNA"/>
</dbReference>
<feature type="region of interest" description="Disordered" evidence="1">
    <location>
        <begin position="37"/>
        <end position="116"/>
    </location>
</feature>
<reference evidence="2" key="1">
    <citation type="submission" date="2020-03" db="EMBL/GenBank/DDBJ databases">
        <authorList>
            <person name="Weist P."/>
        </authorList>
    </citation>
    <scope>NUCLEOTIDE SEQUENCE</scope>
</reference>
<evidence type="ECO:0000256" key="1">
    <source>
        <dbReference type="SAM" id="MobiDB-lite"/>
    </source>
</evidence>
<protein>
    <submittedName>
        <fullName evidence="2">Uncharacterized protein</fullName>
    </submittedName>
</protein>
<feature type="compositionally biased region" description="Polar residues" evidence="1">
    <location>
        <begin position="37"/>
        <end position="55"/>
    </location>
</feature>
<comment type="caution">
    <text evidence="2">The sequence shown here is derived from an EMBL/GenBank/DDBJ whole genome shotgun (WGS) entry which is preliminary data.</text>
</comment>
<gene>
    <name evidence="2" type="ORF">PLEPLA_LOCUS27657</name>
</gene>
<evidence type="ECO:0000313" key="2">
    <source>
        <dbReference type="EMBL" id="CAB1439894.1"/>
    </source>
</evidence>
<proteinExistence type="predicted"/>
<feature type="compositionally biased region" description="Polar residues" evidence="1">
    <location>
        <begin position="78"/>
        <end position="101"/>
    </location>
</feature>